<dbReference type="InParanoid" id="A0A0C9ZH77"/>
<proteinExistence type="predicted"/>
<dbReference type="HOGENOM" id="CLU_3051983_0_0_1"/>
<sequence length="54" mass="6204">MADVSQIVIGRAQRCFKFKLFCKRHIFQTGVFLAYDSSKPHDDITTKMKRGAIV</sequence>
<name>A0A0C9ZH77_9AGAM</name>
<reference evidence="2" key="2">
    <citation type="submission" date="2015-01" db="EMBL/GenBank/DDBJ databases">
        <title>Evolutionary Origins and Diversification of the Mycorrhizal Mutualists.</title>
        <authorList>
            <consortium name="DOE Joint Genome Institute"/>
            <consortium name="Mycorrhizal Genomics Consortium"/>
            <person name="Kohler A."/>
            <person name="Kuo A."/>
            <person name="Nagy L.G."/>
            <person name="Floudas D."/>
            <person name="Copeland A."/>
            <person name="Barry K.W."/>
            <person name="Cichocki N."/>
            <person name="Veneault-Fourrey C."/>
            <person name="LaButti K."/>
            <person name="Lindquist E.A."/>
            <person name="Lipzen A."/>
            <person name="Lundell T."/>
            <person name="Morin E."/>
            <person name="Murat C."/>
            <person name="Riley R."/>
            <person name="Ohm R."/>
            <person name="Sun H."/>
            <person name="Tunlid A."/>
            <person name="Henrissat B."/>
            <person name="Grigoriev I.V."/>
            <person name="Hibbett D.S."/>
            <person name="Martin F."/>
        </authorList>
    </citation>
    <scope>NUCLEOTIDE SEQUENCE [LARGE SCALE GENOMIC DNA]</scope>
    <source>
        <strain evidence="2">UH-Slu-Lm8-n1</strain>
    </source>
</reference>
<organism evidence="1 2">
    <name type="scientific">Suillus luteus UH-Slu-Lm8-n1</name>
    <dbReference type="NCBI Taxonomy" id="930992"/>
    <lineage>
        <taxon>Eukaryota</taxon>
        <taxon>Fungi</taxon>
        <taxon>Dikarya</taxon>
        <taxon>Basidiomycota</taxon>
        <taxon>Agaricomycotina</taxon>
        <taxon>Agaricomycetes</taxon>
        <taxon>Agaricomycetidae</taxon>
        <taxon>Boletales</taxon>
        <taxon>Suillineae</taxon>
        <taxon>Suillaceae</taxon>
        <taxon>Suillus</taxon>
    </lineage>
</organism>
<evidence type="ECO:0000313" key="1">
    <source>
        <dbReference type="EMBL" id="KIK36765.1"/>
    </source>
</evidence>
<dbReference type="EMBL" id="KN835500">
    <property type="protein sequence ID" value="KIK36765.1"/>
    <property type="molecule type" value="Genomic_DNA"/>
</dbReference>
<keyword evidence="2" id="KW-1185">Reference proteome</keyword>
<gene>
    <name evidence="1" type="ORF">CY34DRAFT_811007</name>
</gene>
<accession>A0A0C9ZH77</accession>
<protein>
    <submittedName>
        <fullName evidence="1">Uncharacterized protein</fullName>
    </submittedName>
</protein>
<dbReference type="Proteomes" id="UP000054485">
    <property type="component" value="Unassembled WGS sequence"/>
</dbReference>
<dbReference type="AlphaFoldDB" id="A0A0C9ZH77"/>
<reference evidence="1 2" key="1">
    <citation type="submission" date="2014-04" db="EMBL/GenBank/DDBJ databases">
        <authorList>
            <consortium name="DOE Joint Genome Institute"/>
            <person name="Kuo A."/>
            <person name="Ruytinx J."/>
            <person name="Rineau F."/>
            <person name="Colpaert J."/>
            <person name="Kohler A."/>
            <person name="Nagy L.G."/>
            <person name="Floudas D."/>
            <person name="Copeland A."/>
            <person name="Barry K.W."/>
            <person name="Cichocki N."/>
            <person name="Veneault-Fourrey C."/>
            <person name="LaButti K."/>
            <person name="Lindquist E.A."/>
            <person name="Lipzen A."/>
            <person name="Lundell T."/>
            <person name="Morin E."/>
            <person name="Murat C."/>
            <person name="Sun H."/>
            <person name="Tunlid A."/>
            <person name="Henrissat B."/>
            <person name="Grigoriev I.V."/>
            <person name="Hibbett D.S."/>
            <person name="Martin F."/>
            <person name="Nordberg H.P."/>
            <person name="Cantor M.N."/>
            <person name="Hua S.X."/>
        </authorList>
    </citation>
    <scope>NUCLEOTIDE SEQUENCE [LARGE SCALE GENOMIC DNA]</scope>
    <source>
        <strain evidence="1 2">UH-Slu-Lm8-n1</strain>
    </source>
</reference>
<evidence type="ECO:0000313" key="2">
    <source>
        <dbReference type="Proteomes" id="UP000054485"/>
    </source>
</evidence>